<dbReference type="Proteomes" id="UP000887580">
    <property type="component" value="Unplaced"/>
</dbReference>
<name>A0AC35GBE5_9BILA</name>
<reference evidence="2" key="1">
    <citation type="submission" date="2022-11" db="UniProtKB">
        <authorList>
            <consortium name="WormBaseParasite"/>
        </authorList>
    </citation>
    <scope>IDENTIFICATION</scope>
</reference>
<evidence type="ECO:0000313" key="1">
    <source>
        <dbReference type="Proteomes" id="UP000887580"/>
    </source>
</evidence>
<organism evidence="1 2">
    <name type="scientific">Panagrolaimus sp. PS1159</name>
    <dbReference type="NCBI Taxonomy" id="55785"/>
    <lineage>
        <taxon>Eukaryota</taxon>
        <taxon>Metazoa</taxon>
        <taxon>Ecdysozoa</taxon>
        <taxon>Nematoda</taxon>
        <taxon>Chromadorea</taxon>
        <taxon>Rhabditida</taxon>
        <taxon>Tylenchina</taxon>
        <taxon>Panagrolaimomorpha</taxon>
        <taxon>Panagrolaimoidea</taxon>
        <taxon>Panagrolaimidae</taxon>
        <taxon>Panagrolaimus</taxon>
    </lineage>
</organism>
<sequence>MIEPDTPGIFTSLNKLKDKPSPRLGSGMKLEHQECVEYWTWKCLTDLQTLNCYMNMRYSEMAEIINSCSNSAYNKLGVSLETFEDVKIPES</sequence>
<evidence type="ECO:0000313" key="2">
    <source>
        <dbReference type="WBParaSite" id="PS1159_v2.g3372.t1"/>
    </source>
</evidence>
<accession>A0AC35GBE5</accession>
<proteinExistence type="predicted"/>
<dbReference type="WBParaSite" id="PS1159_v2.g3372.t1">
    <property type="protein sequence ID" value="PS1159_v2.g3372.t1"/>
    <property type="gene ID" value="PS1159_v2.g3372"/>
</dbReference>
<protein>
    <submittedName>
        <fullName evidence="2">Uncharacterized protein</fullName>
    </submittedName>
</protein>